<organism evidence="2 3">
    <name type="scientific">Streptococcus porcinus str. Jelinkova 176</name>
    <dbReference type="NCBI Taxonomy" id="873448"/>
    <lineage>
        <taxon>Bacteria</taxon>
        <taxon>Bacillati</taxon>
        <taxon>Bacillota</taxon>
        <taxon>Bacilli</taxon>
        <taxon>Lactobacillales</taxon>
        <taxon>Streptococcaceae</taxon>
        <taxon>Streptococcus</taxon>
    </lineage>
</organism>
<sequence length="417" mass="48704">MQKKIKFDLSILKSLFLIFLVIINSGYMLQVSDSPLKLKIQYFTAFVFMILLFDYFIIKKNIFVKNKIQTKLLIIVLSCLLTMMVNLETYRSYVSFLSIVFIAFYIVTQYENEVVANTFVNVTILLSIISLFYLFIIKFWGIPHTSSTITAGITINQYYDYKLFFYPKLFVSGIGRNSSVFWEPGLFASILIFAMMLETIYKEKISTLKMIVLIVTLFTTRSTGGIILLLPIFLLFLDRRIQNKFLRIFIPIVLWLLVIFVLFFQNEILLFLVKSSPKIFSKLIESGSTKSTRLMSPILNFKIFQKFPIFGAGLVEGTKLYVENKRAFQIDSQTSTSFAMLAYFGIFGALYSYWWCSGILKNKNQSNLQKITLLIIVFIILNKEPHLSIMSTWIIFFMYQKEFFNQILPNRRGKFRN</sequence>
<feature type="transmembrane region" description="Helical" evidence="1">
    <location>
        <begin position="335"/>
        <end position="354"/>
    </location>
</feature>
<evidence type="ECO:0000313" key="2">
    <source>
        <dbReference type="EMBL" id="EGJ27744.1"/>
    </source>
</evidence>
<keyword evidence="1" id="KW-0812">Transmembrane</keyword>
<feature type="transmembrane region" description="Helical" evidence="1">
    <location>
        <begin position="122"/>
        <end position="142"/>
    </location>
</feature>
<feature type="transmembrane region" description="Helical" evidence="1">
    <location>
        <begin position="40"/>
        <end position="58"/>
    </location>
</feature>
<dbReference type="EMBL" id="AEUU02000001">
    <property type="protein sequence ID" value="EGJ27744.1"/>
    <property type="molecule type" value="Genomic_DNA"/>
</dbReference>
<evidence type="ECO:0000313" key="3">
    <source>
        <dbReference type="Proteomes" id="UP000005356"/>
    </source>
</evidence>
<name>A0ABN0CX01_STRPO</name>
<gene>
    <name evidence="2" type="ORF">STRPO_0219</name>
</gene>
<protein>
    <submittedName>
        <fullName evidence="2">Conserved domain protein</fullName>
    </submittedName>
</protein>
<feature type="transmembrane region" description="Helical" evidence="1">
    <location>
        <begin position="210"/>
        <end position="236"/>
    </location>
</feature>
<feature type="transmembrane region" description="Helical" evidence="1">
    <location>
        <begin position="374"/>
        <end position="399"/>
    </location>
</feature>
<keyword evidence="1" id="KW-1133">Transmembrane helix</keyword>
<reference evidence="2 3" key="1">
    <citation type="journal article" date="2014" name="Int. J. Syst. Evol. Microbiol.">
        <title>Phylogenomics and the dynamic genome evolution of the genus Streptococcus.</title>
        <authorList>
            <consortium name="The Broad Institute Genome Sequencing Platform"/>
            <person name="Richards V.P."/>
            <person name="Palmer S.R."/>
            <person name="Pavinski Bitar P.D."/>
            <person name="Qin X."/>
            <person name="Weinstock G.M."/>
            <person name="Highlander S.K."/>
            <person name="Town C.D."/>
            <person name="Burne R.A."/>
            <person name="Stanhope M.J."/>
        </authorList>
    </citation>
    <scope>NUCLEOTIDE SEQUENCE [LARGE SCALE GENOMIC DNA]</scope>
    <source>
        <strain evidence="2 3">Jelinkova 176</strain>
    </source>
</reference>
<dbReference type="Proteomes" id="UP000005356">
    <property type="component" value="Unassembled WGS sequence"/>
</dbReference>
<feature type="transmembrane region" description="Helical" evidence="1">
    <location>
        <begin position="248"/>
        <end position="273"/>
    </location>
</feature>
<feature type="transmembrane region" description="Helical" evidence="1">
    <location>
        <begin position="180"/>
        <end position="198"/>
    </location>
</feature>
<feature type="transmembrane region" description="Helical" evidence="1">
    <location>
        <begin position="93"/>
        <end position="110"/>
    </location>
</feature>
<keyword evidence="3" id="KW-1185">Reference proteome</keyword>
<feature type="transmembrane region" description="Helical" evidence="1">
    <location>
        <begin position="7"/>
        <end position="28"/>
    </location>
</feature>
<proteinExistence type="predicted"/>
<comment type="caution">
    <text evidence="2">The sequence shown here is derived from an EMBL/GenBank/DDBJ whole genome shotgun (WGS) entry which is preliminary data.</text>
</comment>
<accession>A0ABN0CX01</accession>
<keyword evidence="1" id="KW-0472">Membrane</keyword>
<dbReference type="RefSeq" id="WP_003085022.1">
    <property type="nucleotide sequence ID" value="NZ_AEUU02000001.1"/>
</dbReference>
<evidence type="ECO:0000256" key="1">
    <source>
        <dbReference type="SAM" id="Phobius"/>
    </source>
</evidence>